<reference evidence="15 16" key="1">
    <citation type="journal article" date="2018" name="Microbiome">
        <title>Fine metagenomic profile of the Mediterranean stratified and mixed water columns revealed by assembly and recruitment.</title>
        <authorList>
            <person name="Haro-Moreno J.M."/>
            <person name="Lopez-Perez M."/>
            <person name="De La Torre J.R."/>
            <person name="Picazo A."/>
            <person name="Camacho A."/>
            <person name="Rodriguez-Valera F."/>
        </authorList>
    </citation>
    <scope>NUCLEOTIDE SEQUENCE [LARGE SCALE GENOMIC DNA]</scope>
    <source>
        <strain evidence="15">MED-G84</strain>
    </source>
</reference>
<evidence type="ECO:0000313" key="15">
    <source>
        <dbReference type="EMBL" id="RCL39434.1"/>
    </source>
</evidence>
<evidence type="ECO:0000256" key="7">
    <source>
        <dbReference type="ARBA" id="ARBA00022603"/>
    </source>
</evidence>
<evidence type="ECO:0000256" key="11">
    <source>
        <dbReference type="ARBA" id="ARBA00047944"/>
    </source>
</evidence>
<name>A0A368BRA0_9GAMM</name>
<evidence type="ECO:0000259" key="14">
    <source>
        <dbReference type="Pfam" id="PF20260"/>
    </source>
</evidence>
<evidence type="ECO:0000256" key="1">
    <source>
        <dbReference type="ARBA" id="ARBA00004496"/>
    </source>
</evidence>
<keyword evidence="9 12" id="KW-0949">S-adenosyl-L-methionine</keyword>
<evidence type="ECO:0000256" key="5">
    <source>
        <dbReference type="ARBA" id="ARBA00022490"/>
    </source>
</evidence>
<dbReference type="EMBL" id="QOPC01000003">
    <property type="protein sequence ID" value="RCL39434.1"/>
    <property type="molecule type" value="Genomic_DNA"/>
</dbReference>
<evidence type="ECO:0000256" key="4">
    <source>
        <dbReference type="ARBA" id="ARBA00013673"/>
    </source>
</evidence>
<evidence type="ECO:0000256" key="3">
    <source>
        <dbReference type="ARBA" id="ARBA00012328"/>
    </source>
</evidence>
<evidence type="ECO:0000256" key="9">
    <source>
        <dbReference type="ARBA" id="ARBA00022691"/>
    </source>
</evidence>
<dbReference type="InterPro" id="IPR029026">
    <property type="entry name" value="tRNA_m1G_MTases_N"/>
</dbReference>
<dbReference type="Pfam" id="PF04452">
    <property type="entry name" value="Methyltrans_RNA"/>
    <property type="match status" value="1"/>
</dbReference>
<dbReference type="EC" id="2.1.1.193" evidence="3 12"/>
<comment type="similarity">
    <text evidence="2 12">Belongs to the RNA methyltransferase RsmE family.</text>
</comment>
<dbReference type="AlphaFoldDB" id="A0A368BRA0"/>
<dbReference type="Proteomes" id="UP000253032">
    <property type="component" value="Unassembled WGS sequence"/>
</dbReference>
<comment type="catalytic activity">
    <reaction evidence="11 12">
        <text>uridine(1498) in 16S rRNA + S-adenosyl-L-methionine = N(3)-methyluridine(1498) in 16S rRNA + S-adenosyl-L-homocysteine + H(+)</text>
        <dbReference type="Rhea" id="RHEA:42920"/>
        <dbReference type="Rhea" id="RHEA-COMP:10283"/>
        <dbReference type="Rhea" id="RHEA-COMP:10284"/>
        <dbReference type="ChEBI" id="CHEBI:15378"/>
        <dbReference type="ChEBI" id="CHEBI:57856"/>
        <dbReference type="ChEBI" id="CHEBI:59789"/>
        <dbReference type="ChEBI" id="CHEBI:65315"/>
        <dbReference type="ChEBI" id="CHEBI:74502"/>
        <dbReference type="EC" id="2.1.1.193"/>
    </reaction>
</comment>
<keyword evidence="8 12" id="KW-0808">Transferase</keyword>
<dbReference type="InterPro" id="IPR046887">
    <property type="entry name" value="RsmE_PUA-like"/>
</dbReference>
<accession>A0A368BRA0</accession>
<dbReference type="PIRSF" id="PIRSF015601">
    <property type="entry name" value="MTase_slr0722"/>
    <property type="match status" value="1"/>
</dbReference>
<keyword evidence="5 12" id="KW-0963">Cytoplasm</keyword>
<dbReference type="GO" id="GO:0070042">
    <property type="term" value="F:rRNA (uridine-N3-)-methyltransferase activity"/>
    <property type="evidence" value="ECO:0007669"/>
    <property type="project" value="TreeGrafter"/>
</dbReference>
<dbReference type="Pfam" id="PF20260">
    <property type="entry name" value="PUA_4"/>
    <property type="match status" value="1"/>
</dbReference>
<dbReference type="CDD" id="cd18084">
    <property type="entry name" value="RsmE-like"/>
    <property type="match status" value="1"/>
</dbReference>
<dbReference type="Gene3D" id="3.40.1280.10">
    <property type="match status" value="1"/>
</dbReference>
<dbReference type="InterPro" id="IPR015947">
    <property type="entry name" value="PUA-like_sf"/>
</dbReference>
<feature type="domain" description="Ribosomal RNA small subunit methyltransferase E PUA-like" evidence="14">
    <location>
        <begin position="22"/>
        <end position="62"/>
    </location>
</feature>
<dbReference type="NCBIfam" id="TIGR00046">
    <property type="entry name" value="RsmE family RNA methyltransferase"/>
    <property type="match status" value="1"/>
</dbReference>
<dbReference type="InterPro" id="IPR006700">
    <property type="entry name" value="RsmE"/>
</dbReference>
<dbReference type="SUPFAM" id="SSF75217">
    <property type="entry name" value="alpha/beta knot"/>
    <property type="match status" value="1"/>
</dbReference>
<dbReference type="PANTHER" id="PTHR30027">
    <property type="entry name" value="RIBOSOMAL RNA SMALL SUBUNIT METHYLTRANSFERASE E"/>
    <property type="match status" value="1"/>
</dbReference>
<organism evidence="15 16">
    <name type="scientific">SAR86 cluster bacterium</name>
    <dbReference type="NCBI Taxonomy" id="2030880"/>
    <lineage>
        <taxon>Bacteria</taxon>
        <taxon>Pseudomonadati</taxon>
        <taxon>Pseudomonadota</taxon>
        <taxon>Gammaproteobacteria</taxon>
        <taxon>SAR86 cluster</taxon>
    </lineage>
</organism>
<dbReference type="SUPFAM" id="SSF88697">
    <property type="entry name" value="PUA domain-like"/>
    <property type="match status" value="1"/>
</dbReference>
<evidence type="ECO:0000256" key="2">
    <source>
        <dbReference type="ARBA" id="ARBA00005528"/>
    </source>
</evidence>
<protein>
    <recommendedName>
        <fullName evidence="4 12">Ribosomal RNA small subunit methyltransferase E</fullName>
        <ecNumber evidence="3 12">2.1.1.193</ecNumber>
    </recommendedName>
</protein>
<dbReference type="InterPro" id="IPR046886">
    <property type="entry name" value="RsmE_MTase_dom"/>
</dbReference>
<comment type="function">
    <text evidence="10 12">Specifically methylates the N3 position of the uracil ring of uridine 1498 (m3U1498) in 16S rRNA. Acts on the fully assembled 30S ribosomal subunit.</text>
</comment>
<evidence type="ECO:0000256" key="10">
    <source>
        <dbReference type="ARBA" id="ARBA00025699"/>
    </source>
</evidence>
<comment type="subcellular location">
    <subcellularLocation>
        <location evidence="1 12">Cytoplasm</location>
    </subcellularLocation>
</comment>
<dbReference type="PANTHER" id="PTHR30027:SF3">
    <property type="entry name" value="16S RRNA (URACIL(1498)-N(3))-METHYLTRANSFERASE"/>
    <property type="match status" value="1"/>
</dbReference>
<evidence type="ECO:0000256" key="8">
    <source>
        <dbReference type="ARBA" id="ARBA00022679"/>
    </source>
</evidence>
<proteinExistence type="inferred from homology"/>
<dbReference type="GO" id="GO:0005737">
    <property type="term" value="C:cytoplasm"/>
    <property type="evidence" value="ECO:0007669"/>
    <property type="project" value="UniProtKB-SubCell"/>
</dbReference>
<dbReference type="InterPro" id="IPR029028">
    <property type="entry name" value="Alpha/beta_knot_MTases"/>
</dbReference>
<keyword evidence="7 12" id="KW-0489">Methyltransferase</keyword>
<feature type="domain" description="Ribosomal RNA small subunit methyltransferase E methyltransferase" evidence="13">
    <location>
        <begin position="82"/>
        <end position="238"/>
    </location>
</feature>
<keyword evidence="6 12" id="KW-0698">rRNA processing</keyword>
<dbReference type="Gene3D" id="2.40.240.20">
    <property type="entry name" value="Hypothetical PUA domain-like, domain 1"/>
    <property type="match status" value="1"/>
</dbReference>
<gene>
    <name evidence="15" type="ORF">DBW98_00895</name>
</gene>
<evidence type="ECO:0000259" key="13">
    <source>
        <dbReference type="Pfam" id="PF04452"/>
    </source>
</evidence>
<sequence length="246" mass="27604">MRKPRIFCPELSASSYKCTNIKQIHHLAKVLRLKVNDTVELFDGLGSFASGIIQDIGKTHINFHVNDIELTQSPYQKSYQAIVPYIKKENLNYLLQKLVELGVHSILIYKPDHLDQSLAKKDLSKLNFRLEEAMISACEQSSCNHLPSISYFNGLGESLDAAKRYDGFEGVFVLDTIANQSIKDDEILNLDAISIVTGPESGFSATERKIMNELELRSLKAGHYILRAETAPIVGLTMFHNLAGEY</sequence>
<evidence type="ECO:0000256" key="6">
    <source>
        <dbReference type="ARBA" id="ARBA00022552"/>
    </source>
</evidence>
<dbReference type="GO" id="GO:0070475">
    <property type="term" value="P:rRNA base methylation"/>
    <property type="evidence" value="ECO:0007669"/>
    <property type="project" value="TreeGrafter"/>
</dbReference>
<evidence type="ECO:0000256" key="12">
    <source>
        <dbReference type="PIRNR" id="PIRNR015601"/>
    </source>
</evidence>
<evidence type="ECO:0000313" key="16">
    <source>
        <dbReference type="Proteomes" id="UP000253032"/>
    </source>
</evidence>
<comment type="caution">
    <text evidence="15">The sequence shown here is derived from an EMBL/GenBank/DDBJ whole genome shotgun (WGS) entry which is preliminary data.</text>
</comment>